<proteinExistence type="predicted"/>
<feature type="transmembrane region" description="Helical" evidence="1">
    <location>
        <begin position="54"/>
        <end position="73"/>
    </location>
</feature>
<dbReference type="EMBL" id="CP035810">
    <property type="protein sequence ID" value="QIN30277.1"/>
    <property type="molecule type" value="Genomic_DNA"/>
</dbReference>
<name>A0A6G8KZN2_9MICO</name>
<feature type="transmembrane region" description="Helical" evidence="1">
    <location>
        <begin position="113"/>
        <end position="132"/>
    </location>
</feature>
<evidence type="ECO:0000256" key="1">
    <source>
        <dbReference type="SAM" id="Phobius"/>
    </source>
</evidence>
<evidence type="ECO:0000313" key="2">
    <source>
        <dbReference type="EMBL" id="QIN30277.1"/>
    </source>
</evidence>
<accession>A0A6G8KZN2</accession>
<gene>
    <name evidence="2" type="ORF">EW640_14160</name>
</gene>
<protein>
    <submittedName>
        <fullName evidence="2">Uncharacterized protein</fullName>
    </submittedName>
</protein>
<keyword evidence="1" id="KW-0472">Membrane</keyword>
<dbReference type="Proteomes" id="UP000501518">
    <property type="component" value="Chromosome"/>
</dbReference>
<reference evidence="2 3" key="1">
    <citation type="submission" date="2019-02" db="EMBL/GenBank/DDBJ databases">
        <title>Complete Genome Sequence and Methylome Analysis of Brevibacterium luteolum NEB1784.</title>
        <authorList>
            <person name="Fomenkov A."/>
            <person name="Roberts R.J."/>
        </authorList>
    </citation>
    <scope>NUCLEOTIDE SEQUENCE [LARGE SCALE GENOMIC DNA]</scope>
    <source>
        <strain evidence="2 3">NEB1784</strain>
    </source>
</reference>
<dbReference type="RefSeq" id="WP_165884652.1">
    <property type="nucleotide sequence ID" value="NZ_CP035810.1"/>
</dbReference>
<feature type="transmembrane region" description="Helical" evidence="1">
    <location>
        <begin position="85"/>
        <end position="107"/>
    </location>
</feature>
<evidence type="ECO:0000313" key="3">
    <source>
        <dbReference type="Proteomes" id="UP000501518"/>
    </source>
</evidence>
<dbReference type="KEGG" id="blut:EW640_14160"/>
<organism evidence="2 3">
    <name type="scientific">Brevibacterium luteolum</name>
    <dbReference type="NCBI Taxonomy" id="199591"/>
    <lineage>
        <taxon>Bacteria</taxon>
        <taxon>Bacillati</taxon>
        <taxon>Actinomycetota</taxon>
        <taxon>Actinomycetes</taxon>
        <taxon>Micrococcales</taxon>
        <taxon>Brevibacteriaceae</taxon>
        <taxon>Brevibacterium</taxon>
    </lineage>
</organism>
<sequence>MSDKPATDRMHRPDTAAANTNTVPLAAGLLASGAAMTAASLTVAADGEMGGSPMFILRILISLALLIPGGVIYSKARSWARNDTVLLVVILLLQVGGYIGGAAVAIIFEQPLYADLAAAFVILVTTIAMAILRRRV</sequence>
<keyword evidence="1" id="KW-0812">Transmembrane</keyword>
<dbReference type="AlphaFoldDB" id="A0A6G8KZN2"/>
<keyword evidence="1" id="KW-1133">Transmembrane helix</keyword>